<dbReference type="SUPFAM" id="SSF56322">
    <property type="entry name" value="ADC synthase"/>
    <property type="match status" value="1"/>
</dbReference>
<evidence type="ECO:0000313" key="3">
    <source>
        <dbReference type="Proteomes" id="UP001500920"/>
    </source>
</evidence>
<feature type="domain" description="Chorismate-utilising enzyme C-terminal" evidence="1">
    <location>
        <begin position="73"/>
        <end position="321"/>
    </location>
</feature>
<dbReference type="InterPro" id="IPR043132">
    <property type="entry name" value="BCAT-like_C"/>
</dbReference>
<sequence length="535" mass="61227">MQEALQSIEKYIDEGFYIITSLSYEAKEGGPFIIGVFESPVERSVFQSAYGEYGGYSMRSPEFIDSPSKIKGDIEEIRNYIKDGHTYQVNYTTRLRRDFRGNEHALFEQLTSRNNGDYAAFIHHDEDTIVSCSPELFFEKDAHGKISARPMKGTSRRYKDRQEDQKSYDFLRHSKKDRAENVMIVDLLRNDLSKLAEKGSVRVPELFTIEQYETVYQMTSKIEAQLTEGCRTADIIDALFPCGSITGAPKRSTIDIISRLESTPRGYYCGAIGIIYPDRGQVFNVLIRTMHIREGQFEYGAGGGITYDSLPVAEYDEIVAKTAFLEAGRYKLIETMRYESGEIARLDFHEARVNHSSRSLGFKQPDFKEALASYLRHHALTEGTVFKVRALIDDSGETSLTHEEMGAVERMQAKIHNDAIDSPDDFLSNKTTIRHHYKGASDEFPLVLYYNKRHQITEFNLGNLVVVEKDGYFTPSADTGLLEGVMRTSLISDGVISERDYDLDEFIRRYEQGEIEIYMINSLREWVEVNLDVQR</sequence>
<dbReference type="Gene3D" id="3.20.10.10">
    <property type="entry name" value="D-amino Acid Aminotransferase, subunit A, domain 2"/>
    <property type="match status" value="1"/>
</dbReference>
<dbReference type="InterPro" id="IPR001544">
    <property type="entry name" value="Aminotrans_IV"/>
</dbReference>
<dbReference type="Proteomes" id="UP001500920">
    <property type="component" value="Unassembled WGS sequence"/>
</dbReference>
<dbReference type="PANTHER" id="PTHR11236:SF50">
    <property type="entry name" value="AMINODEOXYCHORISMATE SYNTHASE COMPONENT 1"/>
    <property type="match status" value="1"/>
</dbReference>
<evidence type="ECO:0000313" key="2">
    <source>
        <dbReference type="EMBL" id="GAA3734135.1"/>
    </source>
</evidence>
<dbReference type="InterPro" id="IPR043131">
    <property type="entry name" value="BCAT-like_N"/>
</dbReference>
<dbReference type="Pfam" id="PF01063">
    <property type="entry name" value="Aminotran_4"/>
    <property type="match status" value="1"/>
</dbReference>
<evidence type="ECO:0000259" key="1">
    <source>
        <dbReference type="Pfam" id="PF00425"/>
    </source>
</evidence>
<dbReference type="InterPro" id="IPR005801">
    <property type="entry name" value="ADC_synthase"/>
</dbReference>
<dbReference type="InterPro" id="IPR036038">
    <property type="entry name" value="Aminotransferase-like"/>
</dbReference>
<organism evidence="2 3">
    <name type="scientific">Salinicoccus jeotgali</name>
    <dbReference type="NCBI Taxonomy" id="381634"/>
    <lineage>
        <taxon>Bacteria</taxon>
        <taxon>Bacillati</taxon>
        <taxon>Bacillota</taxon>
        <taxon>Bacilli</taxon>
        <taxon>Bacillales</taxon>
        <taxon>Staphylococcaceae</taxon>
        <taxon>Salinicoccus</taxon>
    </lineage>
</organism>
<dbReference type="Pfam" id="PF00425">
    <property type="entry name" value="Chorismate_bind"/>
    <property type="match status" value="1"/>
</dbReference>
<name>A0ABP7FB79_9STAP</name>
<dbReference type="SUPFAM" id="SSF56752">
    <property type="entry name" value="D-aminoacid aminotransferase-like PLP-dependent enzymes"/>
    <property type="match status" value="1"/>
</dbReference>
<dbReference type="Gene3D" id="3.60.120.10">
    <property type="entry name" value="Anthranilate synthase"/>
    <property type="match status" value="1"/>
</dbReference>
<dbReference type="PANTHER" id="PTHR11236">
    <property type="entry name" value="AMINOBENZOATE/ANTHRANILATE SYNTHASE"/>
    <property type="match status" value="1"/>
</dbReference>
<dbReference type="InterPro" id="IPR019999">
    <property type="entry name" value="Anth_synth_I-like"/>
</dbReference>
<accession>A0ABP7FB79</accession>
<protein>
    <submittedName>
        <fullName evidence="2">Aminodeoxychorismate synthase component I</fullName>
    </submittedName>
</protein>
<dbReference type="Gene3D" id="3.30.470.10">
    <property type="match status" value="1"/>
</dbReference>
<proteinExistence type="predicted"/>
<gene>
    <name evidence="2" type="primary">pabB</name>
    <name evidence="2" type="ORF">GCM10022378_22940</name>
</gene>
<dbReference type="InterPro" id="IPR015890">
    <property type="entry name" value="Chorismate_C"/>
</dbReference>
<comment type="caution">
    <text evidence="2">The sequence shown here is derived from an EMBL/GenBank/DDBJ whole genome shotgun (WGS) entry which is preliminary data.</text>
</comment>
<reference evidence="3" key="1">
    <citation type="journal article" date="2019" name="Int. J. Syst. Evol. Microbiol.">
        <title>The Global Catalogue of Microorganisms (GCM) 10K type strain sequencing project: providing services to taxonomists for standard genome sequencing and annotation.</title>
        <authorList>
            <consortium name="The Broad Institute Genomics Platform"/>
            <consortium name="The Broad Institute Genome Sequencing Center for Infectious Disease"/>
            <person name="Wu L."/>
            <person name="Ma J."/>
        </authorList>
    </citation>
    <scope>NUCLEOTIDE SEQUENCE [LARGE SCALE GENOMIC DNA]</scope>
    <source>
        <strain evidence="3">JCM 16981</strain>
    </source>
</reference>
<dbReference type="EMBL" id="BAABCK010000070">
    <property type="protein sequence ID" value="GAA3734135.1"/>
    <property type="molecule type" value="Genomic_DNA"/>
</dbReference>
<dbReference type="PRINTS" id="PR00095">
    <property type="entry name" value="ANTSNTHASEI"/>
</dbReference>
<keyword evidence="3" id="KW-1185">Reference proteome</keyword>